<evidence type="ECO:0000256" key="3">
    <source>
        <dbReference type="ARBA" id="ARBA00022670"/>
    </source>
</evidence>
<name>A0A3B8WQW4_MARNT</name>
<evidence type="ECO:0000313" key="7">
    <source>
        <dbReference type="EMBL" id="HAC30332.1"/>
    </source>
</evidence>
<dbReference type="SUPFAM" id="SSF53187">
    <property type="entry name" value="Zn-dependent exopeptidases"/>
    <property type="match status" value="1"/>
</dbReference>
<gene>
    <name evidence="7" type="ORF">DCF82_21365</name>
</gene>
<dbReference type="EMBL" id="DLYI01000290">
    <property type="protein sequence ID" value="HAC30332.1"/>
    <property type="molecule type" value="Genomic_DNA"/>
</dbReference>
<protein>
    <submittedName>
        <fullName evidence="7">Leucyl aminopeptidase</fullName>
    </submittedName>
</protein>
<sequence length="53" mass="5724">ATLTGACIIALGNHATGLLSNNDELANELLAAGERTGDRAWRLPLWDEYQSQL</sequence>
<reference evidence="7 8" key="1">
    <citation type="journal article" date="2018" name="Nat. Biotechnol.">
        <title>A standardized bacterial taxonomy based on genome phylogeny substantially revises the tree of life.</title>
        <authorList>
            <person name="Parks D.H."/>
            <person name="Chuvochina M."/>
            <person name="Waite D.W."/>
            <person name="Rinke C."/>
            <person name="Skarshewski A."/>
            <person name="Chaumeil P.A."/>
            <person name="Hugenholtz P."/>
        </authorList>
    </citation>
    <scope>NUCLEOTIDE SEQUENCE [LARGE SCALE GENOMIC DNA]</scope>
    <source>
        <strain evidence="7">UBA9049</strain>
    </source>
</reference>
<keyword evidence="3" id="KW-0645">Protease</keyword>
<evidence type="ECO:0000256" key="2">
    <source>
        <dbReference type="ARBA" id="ARBA00022438"/>
    </source>
</evidence>
<proteinExistence type="inferred from homology"/>
<feature type="domain" description="Cytosol aminopeptidase" evidence="6">
    <location>
        <begin position="1"/>
        <end position="53"/>
    </location>
</feature>
<dbReference type="InterPro" id="IPR000819">
    <property type="entry name" value="Peptidase_M17_C"/>
</dbReference>
<dbReference type="PANTHER" id="PTHR11963:SF23">
    <property type="entry name" value="CYTOSOL AMINOPEPTIDASE"/>
    <property type="match status" value="1"/>
</dbReference>
<evidence type="ECO:0000313" key="8">
    <source>
        <dbReference type="Proteomes" id="UP000261325"/>
    </source>
</evidence>
<keyword evidence="5" id="KW-0464">Manganese</keyword>
<dbReference type="GO" id="GO:0030145">
    <property type="term" value="F:manganese ion binding"/>
    <property type="evidence" value="ECO:0007669"/>
    <property type="project" value="InterPro"/>
</dbReference>
<dbReference type="GO" id="GO:0005737">
    <property type="term" value="C:cytoplasm"/>
    <property type="evidence" value="ECO:0007669"/>
    <property type="project" value="InterPro"/>
</dbReference>
<keyword evidence="4" id="KW-0378">Hydrolase</keyword>
<dbReference type="GO" id="GO:0070006">
    <property type="term" value="F:metalloaminopeptidase activity"/>
    <property type="evidence" value="ECO:0007669"/>
    <property type="project" value="InterPro"/>
</dbReference>
<comment type="caution">
    <text evidence="7">The sequence shown here is derived from an EMBL/GenBank/DDBJ whole genome shotgun (WGS) entry which is preliminary data.</text>
</comment>
<comment type="similarity">
    <text evidence="1">Belongs to the peptidase M17 family.</text>
</comment>
<dbReference type="Gene3D" id="3.40.630.10">
    <property type="entry name" value="Zn peptidases"/>
    <property type="match status" value="1"/>
</dbReference>
<evidence type="ECO:0000256" key="4">
    <source>
        <dbReference type="ARBA" id="ARBA00022801"/>
    </source>
</evidence>
<evidence type="ECO:0000259" key="6">
    <source>
        <dbReference type="Pfam" id="PF00883"/>
    </source>
</evidence>
<dbReference type="InterPro" id="IPR011356">
    <property type="entry name" value="Leucine_aapep/pepB"/>
</dbReference>
<feature type="non-terminal residue" evidence="7">
    <location>
        <position position="1"/>
    </location>
</feature>
<feature type="non-terminal residue" evidence="7">
    <location>
        <position position="53"/>
    </location>
</feature>
<organism evidence="7 8">
    <name type="scientific">Marinobacter nauticus</name>
    <name type="common">Marinobacter hydrocarbonoclasticus</name>
    <name type="synonym">Marinobacter aquaeolei</name>
    <dbReference type="NCBI Taxonomy" id="2743"/>
    <lineage>
        <taxon>Bacteria</taxon>
        <taxon>Pseudomonadati</taxon>
        <taxon>Pseudomonadota</taxon>
        <taxon>Gammaproteobacteria</taxon>
        <taxon>Pseudomonadales</taxon>
        <taxon>Marinobacteraceae</taxon>
        <taxon>Marinobacter</taxon>
    </lineage>
</organism>
<accession>A0A3B8WQW4</accession>
<dbReference type="Proteomes" id="UP000261325">
    <property type="component" value="Unassembled WGS sequence"/>
</dbReference>
<evidence type="ECO:0000256" key="5">
    <source>
        <dbReference type="ARBA" id="ARBA00023211"/>
    </source>
</evidence>
<dbReference type="PANTHER" id="PTHR11963">
    <property type="entry name" value="LEUCINE AMINOPEPTIDASE-RELATED"/>
    <property type="match status" value="1"/>
</dbReference>
<evidence type="ECO:0000256" key="1">
    <source>
        <dbReference type="ARBA" id="ARBA00009528"/>
    </source>
</evidence>
<dbReference type="AlphaFoldDB" id="A0A3B8WQW4"/>
<dbReference type="GO" id="GO:0006508">
    <property type="term" value="P:proteolysis"/>
    <property type="evidence" value="ECO:0007669"/>
    <property type="project" value="UniProtKB-KW"/>
</dbReference>
<dbReference type="Pfam" id="PF00883">
    <property type="entry name" value="Peptidase_M17"/>
    <property type="match status" value="1"/>
</dbReference>
<keyword evidence="2 7" id="KW-0031">Aminopeptidase</keyword>